<dbReference type="SUPFAM" id="SSF82771">
    <property type="entry name" value="GIY-YIG endonuclease"/>
    <property type="match status" value="1"/>
</dbReference>
<dbReference type="InterPro" id="IPR000305">
    <property type="entry name" value="GIY-YIG_endonuc"/>
</dbReference>
<protein>
    <submittedName>
        <fullName evidence="3">GIY-YIG nuclease family protein</fullName>
    </submittedName>
</protein>
<dbReference type="RefSeq" id="WP_249902604.1">
    <property type="nucleotide sequence ID" value="NZ_JAMGBA010000001.1"/>
</dbReference>
<dbReference type="InterPro" id="IPR035901">
    <property type="entry name" value="GIY-YIG_endonuc_sf"/>
</dbReference>
<evidence type="ECO:0000256" key="1">
    <source>
        <dbReference type="ARBA" id="ARBA00007435"/>
    </source>
</evidence>
<dbReference type="InterPro" id="IPR050190">
    <property type="entry name" value="UPF0213_domain"/>
</dbReference>
<organism evidence="3 4">
    <name type="scientific">Sphingomonas caseinilyticus</name>
    <dbReference type="NCBI Taxonomy" id="2908205"/>
    <lineage>
        <taxon>Bacteria</taxon>
        <taxon>Pseudomonadati</taxon>
        <taxon>Pseudomonadota</taxon>
        <taxon>Alphaproteobacteria</taxon>
        <taxon>Sphingomonadales</taxon>
        <taxon>Sphingomonadaceae</taxon>
        <taxon>Sphingomonas</taxon>
    </lineage>
</organism>
<dbReference type="Gene3D" id="3.40.1440.10">
    <property type="entry name" value="GIY-YIG endonuclease"/>
    <property type="match status" value="1"/>
</dbReference>
<dbReference type="PANTHER" id="PTHR34477:SF5">
    <property type="entry name" value="BSL5627 PROTEIN"/>
    <property type="match status" value="1"/>
</dbReference>
<keyword evidence="4" id="KW-1185">Reference proteome</keyword>
<evidence type="ECO:0000313" key="4">
    <source>
        <dbReference type="Proteomes" id="UP001203410"/>
    </source>
</evidence>
<comment type="caution">
    <text evidence="3">The sequence shown here is derived from an EMBL/GenBank/DDBJ whole genome shotgun (WGS) entry which is preliminary data.</text>
</comment>
<dbReference type="PROSITE" id="PS50164">
    <property type="entry name" value="GIY_YIG"/>
    <property type="match status" value="1"/>
</dbReference>
<proteinExistence type="inferred from homology"/>
<dbReference type="Proteomes" id="UP001203410">
    <property type="component" value="Unassembled WGS sequence"/>
</dbReference>
<evidence type="ECO:0000259" key="2">
    <source>
        <dbReference type="PROSITE" id="PS50164"/>
    </source>
</evidence>
<dbReference type="Pfam" id="PF01541">
    <property type="entry name" value="GIY-YIG"/>
    <property type="match status" value="1"/>
</dbReference>
<dbReference type="CDD" id="cd10448">
    <property type="entry name" value="GIY-YIG_unchar_3"/>
    <property type="match status" value="1"/>
</dbReference>
<sequence length="103" mass="11949">MPNDFSPTVYLLASKRNGTLYTGVTSDLIARLYHHRNGTFDGFTKQYAVKSLVWFEQHATMESAILREKRIKKWNRRWKLGLIEQSNPDWLDLAEDLGLPPLA</sequence>
<dbReference type="PANTHER" id="PTHR34477">
    <property type="entry name" value="UPF0213 PROTEIN YHBQ"/>
    <property type="match status" value="1"/>
</dbReference>
<name>A0ABT0RQC3_9SPHN</name>
<reference evidence="3 4" key="1">
    <citation type="submission" date="2022-05" db="EMBL/GenBank/DDBJ databases">
        <authorList>
            <person name="Jo J.-H."/>
            <person name="Im W.-T."/>
        </authorList>
    </citation>
    <scope>NUCLEOTIDE SEQUENCE [LARGE SCALE GENOMIC DNA]</scope>
    <source>
        <strain evidence="3 4">NSE70-1</strain>
    </source>
</reference>
<evidence type="ECO:0000313" key="3">
    <source>
        <dbReference type="EMBL" id="MCL6697222.1"/>
    </source>
</evidence>
<comment type="similarity">
    <text evidence="1">Belongs to the UPF0213 family.</text>
</comment>
<dbReference type="EMBL" id="JAMGBA010000001">
    <property type="protein sequence ID" value="MCL6697222.1"/>
    <property type="molecule type" value="Genomic_DNA"/>
</dbReference>
<gene>
    <name evidence="3" type="ORF">LZ496_00250</name>
</gene>
<accession>A0ABT0RQC3</accession>
<feature type="domain" description="GIY-YIG" evidence="2">
    <location>
        <begin position="5"/>
        <end position="82"/>
    </location>
</feature>